<evidence type="ECO:0000256" key="3">
    <source>
        <dbReference type="ARBA" id="ARBA00023125"/>
    </source>
</evidence>
<dbReference type="InterPro" id="IPR001138">
    <property type="entry name" value="Zn2Cys6_DnaBD"/>
</dbReference>
<keyword evidence="4" id="KW-0804">Transcription</keyword>
<comment type="caution">
    <text evidence="7">The sequence shown here is derived from an EMBL/GenBank/DDBJ whole genome shotgun (WGS) entry which is preliminary data.</text>
</comment>
<evidence type="ECO:0000313" key="7">
    <source>
        <dbReference type="EMBL" id="KAJ5525073.1"/>
    </source>
</evidence>
<keyword evidence="3" id="KW-0238">DNA-binding</keyword>
<keyword evidence="8" id="KW-1185">Reference proteome</keyword>
<evidence type="ECO:0000256" key="4">
    <source>
        <dbReference type="ARBA" id="ARBA00023163"/>
    </source>
</evidence>
<evidence type="ECO:0000256" key="5">
    <source>
        <dbReference type="ARBA" id="ARBA00023242"/>
    </source>
</evidence>
<accession>A0AAD6CK69</accession>
<dbReference type="Gene3D" id="4.10.240.10">
    <property type="entry name" value="Zn(2)-C6 fungal-type DNA-binding domain"/>
    <property type="match status" value="1"/>
</dbReference>
<dbReference type="GO" id="GO:0005634">
    <property type="term" value="C:nucleus"/>
    <property type="evidence" value="ECO:0007669"/>
    <property type="project" value="UniProtKB-SubCell"/>
</dbReference>
<feature type="domain" description="Zn(2)-C6 fungal-type" evidence="6">
    <location>
        <begin position="16"/>
        <end position="46"/>
    </location>
</feature>
<dbReference type="GO" id="GO:0008270">
    <property type="term" value="F:zinc ion binding"/>
    <property type="evidence" value="ECO:0007669"/>
    <property type="project" value="InterPro"/>
</dbReference>
<comment type="subcellular location">
    <subcellularLocation>
        <location evidence="1">Nucleus</location>
    </subcellularLocation>
</comment>
<evidence type="ECO:0000313" key="8">
    <source>
        <dbReference type="Proteomes" id="UP001220324"/>
    </source>
</evidence>
<dbReference type="GO" id="GO:0000976">
    <property type="term" value="F:transcription cis-regulatory region binding"/>
    <property type="evidence" value="ECO:0007669"/>
    <property type="project" value="TreeGrafter"/>
</dbReference>
<gene>
    <name evidence="7" type="ORF">N7494_011723</name>
</gene>
<evidence type="ECO:0000259" key="6">
    <source>
        <dbReference type="PROSITE" id="PS00463"/>
    </source>
</evidence>
<dbReference type="PANTHER" id="PTHR31845">
    <property type="entry name" value="FINGER DOMAIN PROTEIN, PUTATIVE-RELATED"/>
    <property type="match status" value="1"/>
</dbReference>
<dbReference type="InterPro" id="IPR036864">
    <property type="entry name" value="Zn2-C6_fun-type_DNA-bd_sf"/>
</dbReference>
<dbReference type="PROSITE" id="PS00463">
    <property type="entry name" value="ZN2_CY6_FUNGAL_1"/>
    <property type="match status" value="1"/>
</dbReference>
<keyword evidence="2" id="KW-0805">Transcription regulation</keyword>
<dbReference type="Proteomes" id="UP001220324">
    <property type="component" value="Unassembled WGS sequence"/>
</dbReference>
<organism evidence="7 8">
    <name type="scientific">Penicillium frequentans</name>
    <dbReference type="NCBI Taxonomy" id="3151616"/>
    <lineage>
        <taxon>Eukaryota</taxon>
        <taxon>Fungi</taxon>
        <taxon>Dikarya</taxon>
        <taxon>Ascomycota</taxon>
        <taxon>Pezizomycotina</taxon>
        <taxon>Eurotiomycetes</taxon>
        <taxon>Eurotiomycetidae</taxon>
        <taxon>Eurotiales</taxon>
        <taxon>Aspergillaceae</taxon>
        <taxon>Penicillium</taxon>
    </lineage>
</organism>
<dbReference type="PANTHER" id="PTHR31845:SF32">
    <property type="entry name" value="MISCELLANEOUS ZN(II)2CYS6 TRANSCRIPTION FACTOR (EUROFUNG)-RELATED"/>
    <property type="match status" value="1"/>
</dbReference>
<dbReference type="GO" id="GO:0000981">
    <property type="term" value="F:DNA-binding transcription factor activity, RNA polymerase II-specific"/>
    <property type="evidence" value="ECO:0007669"/>
    <property type="project" value="InterPro"/>
</dbReference>
<sequence length="549" mass="62343">MPKTRSFEPIKLYGKACLNCSKSKCKCVSQPGGHGCERCRRLKKHCTPGKAVRSRNAESKNPIRRIAQLEDKIDSLVSELERSRVIKPVANSLSTPQTHISSPVSSYTITKIQAPPASTEPTVDPSSPEQYLAEFRVKMLKYFPFMHLPYNAEWMYTHRPFLFTCIQAAASRSTKIKLELGEKIKQTLIQRVYFDNNAHSVDLDLLLGLLTFIAWGHDNLLNGTSARVSRFSHLAMTLVFSLRLNKPPPQESNMLPLEKTSSNTDSPARTLEERRAVLGCFVVSSVVSSYFAQIDTMQWTPYMDECIEVLSEQNESMYDEAFVQQVKLQRLAEDIEDIKGRDKLPPAFFSAGLRYRLNDIKTHLSPQLLRDGIMLSSIYYTELSISGLMLCNKNFTDSQELESLYQCLNTIKSALENFFRLPASEYFGIPFPFFTQLARTIVILIKLSTSTDASWDSALVTGEIDVLQVLDRLLNNMDEAQTAMGDQAKDGYLDKAFKIFASVRSWCFSRLHREVGEKMSDSLCDGSLESDIQLEDFFLDDAWFKDYLI</sequence>
<proteinExistence type="predicted"/>
<evidence type="ECO:0000256" key="1">
    <source>
        <dbReference type="ARBA" id="ARBA00004123"/>
    </source>
</evidence>
<dbReference type="SUPFAM" id="SSF57701">
    <property type="entry name" value="Zn2/Cys6 DNA-binding domain"/>
    <property type="match status" value="1"/>
</dbReference>
<evidence type="ECO:0000256" key="2">
    <source>
        <dbReference type="ARBA" id="ARBA00023015"/>
    </source>
</evidence>
<reference evidence="7 8" key="1">
    <citation type="journal article" date="2023" name="IMA Fungus">
        <title>Comparative genomic study of the Penicillium genus elucidates a diverse pangenome and 15 lateral gene transfer events.</title>
        <authorList>
            <person name="Petersen C."/>
            <person name="Sorensen T."/>
            <person name="Nielsen M.R."/>
            <person name="Sondergaard T.E."/>
            <person name="Sorensen J.L."/>
            <person name="Fitzpatrick D.A."/>
            <person name="Frisvad J.C."/>
            <person name="Nielsen K.L."/>
        </authorList>
    </citation>
    <scope>NUCLEOTIDE SEQUENCE [LARGE SCALE GENOMIC DNA]</scope>
    <source>
        <strain evidence="7 8">IBT 35679</strain>
    </source>
</reference>
<name>A0AAD6CK69_9EURO</name>
<protein>
    <recommendedName>
        <fullName evidence="6">Zn(2)-C6 fungal-type domain-containing protein</fullName>
    </recommendedName>
</protein>
<dbReference type="InterPro" id="IPR051089">
    <property type="entry name" value="prtT"/>
</dbReference>
<keyword evidence="5" id="KW-0539">Nucleus</keyword>
<dbReference type="AlphaFoldDB" id="A0AAD6CK69"/>
<dbReference type="EMBL" id="JAQIZZ010000008">
    <property type="protein sequence ID" value="KAJ5525073.1"/>
    <property type="molecule type" value="Genomic_DNA"/>
</dbReference>
<dbReference type="CDD" id="cd00067">
    <property type="entry name" value="GAL4"/>
    <property type="match status" value="1"/>
</dbReference>